<dbReference type="GO" id="GO:0048038">
    <property type="term" value="F:quinone binding"/>
    <property type="evidence" value="ECO:0007669"/>
    <property type="project" value="UniProtKB-KW"/>
</dbReference>
<comment type="catalytic activity">
    <reaction evidence="8">
        <text>a plastoquinone + NADH + (n+1) H(+)(in) = a plastoquinol + NAD(+) + n H(+)(out)</text>
        <dbReference type="Rhea" id="RHEA:42608"/>
        <dbReference type="Rhea" id="RHEA-COMP:9561"/>
        <dbReference type="Rhea" id="RHEA-COMP:9562"/>
        <dbReference type="ChEBI" id="CHEBI:15378"/>
        <dbReference type="ChEBI" id="CHEBI:17757"/>
        <dbReference type="ChEBI" id="CHEBI:57540"/>
        <dbReference type="ChEBI" id="CHEBI:57945"/>
        <dbReference type="ChEBI" id="CHEBI:62192"/>
    </reaction>
</comment>
<evidence type="ECO:0000256" key="7">
    <source>
        <dbReference type="ARBA" id="ARBA00023136"/>
    </source>
</evidence>
<comment type="subcellular location">
    <subcellularLocation>
        <location evidence="8">Cellular thylakoid membrane</location>
        <topology evidence="8">Peripheral membrane protein</topology>
        <orientation evidence="8">Cytoplasmic side</orientation>
    </subcellularLocation>
</comment>
<dbReference type="PATRIC" id="fig|1527444.3.peg.18"/>
<accession>A0A086CIE8</accession>
<gene>
    <name evidence="8" type="primary">ndhN</name>
    <name evidence="9" type="ORF">ucyna2_00018</name>
</gene>
<comment type="caution">
    <text evidence="9">The sequence shown here is derived from an EMBL/GenBank/DDBJ whole genome shotgun (WGS) entry which is preliminary data.</text>
</comment>
<proteinExistence type="inferred from homology"/>
<reference evidence="9 10" key="1">
    <citation type="submission" date="2014-08" db="EMBL/GenBank/DDBJ databases">
        <title>Comparative genomics reveals surprising divergence of two closely related strains of uncultivated UCYN-A cyanobacteria.</title>
        <authorList>
            <person name="Bombar D."/>
            <person name="Heller P."/>
            <person name="Sanchez-Baracaldo P."/>
            <person name="Carter B.J."/>
            <person name="Zert J.P."/>
        </authorList>
    </citation>
    <scope>NUCLEOTIDE SEQUENCE [LARGE SCALE GENOMIC DNA]</scope>
</reference>
<name>A0A086CIE8_9CHRO</name>
<evidence type="ECO:0000256" key="3">
    <source>
        <dbReference type="ARBA" id="ARBA00022857"/>
    </source>
</evidence>
<dbReference type="AlphaFoldDB" id="A0A086CIE8"/>
<sequence>MALLTTGKGFIRDLEKSGALGIFTPLEGGSEGRYQRRLRLNGYESFSFTAKGLGDIEAYLTKVHGVSTPHLGKKNIGQQAAVGPICFVPPIATYRLDNLPSECKGLILWIVEGHVFSRDELEYLINLPHQEPRIKIVVELGGERYFRWESLEKIVHTA</sequence>
<dbReference type="PANTHER" id="PTHR35515">
    <property type="entry name" value="NAD(P)H-QUINONE OXIDOREDUCTASE SUBUNIT N, CHLOROPLASTIC"/>
    <property type="match status" value="1"/>
</dbReference>
<evidence type="ECO:0000256" key="2">
    <source>
        <dbReference type="ARBA" id="ARBA00022719"/>
    </source>
</evidence>
<dbReference type="EC" id="7.1.1.-" evidence="8"/>
<keyword evidence="5 8" id="KW-1278">Translocase</keyword>
<dbReference type="eggNOG" id="ENOG502ZBMI">
    <property type="taxonomic scope" value="Bacteria"/>
</dbReference>
<evidence type="ECO:0000256" key="4">
    <source>
        <dbReference type="ARBA" id="ARBA00022957"/>
    </source>
</evidence>
<keyword evidence="1 8" id="KW-0813">Transport</keyword>
<evidence type="ECO:0000256" key="1">
    <source>
        <dbReference type="ARBA" id="ARBA00022448"/>
    </source>
</evidence>
<dbReference type="Proteomes" id="UP000028922">
    <property type="component" value="Unassembled WGS sequence"/>
</dbReference>
<dbReference type="Pfam" id="PF11909">
    <property type="entry name" value="NdhN"/>
    <property type="match status" value="1"/>
</dbReference>
<evidence type="ECO:0000313" key="9">
    <source>
        <dbReference type="EMBL" id="KFF41962.1"/>
    </source>
</evidence>
<keyword evidence="8" id="KW-0793">Thylakoid</keyword>
<comment type="catalytic activity">
    <reaction evidence="8">
        <text>a plastoquinone + NADPH + (n+1) H(+)(in) = a plastoquinol + NADP(+) + n H(+)(out)</text>
        <dbReference type="Rhea" id="RHEA:42612"/>
        <dbReference type="Rhea" id="RHEA-COMP:9561"/>
        <dbReference type="Rhea" id="RHEA-COMP:9562"/>
        <dbReference type="ChEBI" id="CHEBI:15378"/>
        <dbReference type="ChEBI" id="CHEBI:17757"/>
        <dbReference type="ChEBI" id="CHEBI:57783"/>
        <dbReference type="ChEBI" id="CHEBI:58349"/>
        <dbReference type="ChEBI" id="CHEBI:62192"/>
    </reaction>
</comment>
<comment type="function">
    <text evidence="8">NDH-1 shuttles electrons from an unknown electron donor, via FMN and iron-sulfur (Fe-S) centers, to quinones in the respiratory and/or the photosynthetic chain. The immediate electron acceptor for the enzyme in this species is believed to be plastoquinone. Couples the redox reaction to proton translocation, and thus conserves the redox energy in a proton gradient. Cyanobacterial NDH-1 also plays a role in inorganic carbon-concentration.</text>
</comment>
<dbReference type="STRING" id="1527444.ucyna2_00018"/>
<evidence type="ECO:0000256" key="6">
    <source>
        <dbReference type="ARBA" id="ARBA00023027"/>
    </source>
</evidence>
<organism evidence="9 10">
    <name type="scientific">Candidatus Atelocyanobacterium thalassa isolate SIO64986</name>
    <dbReference type="NCBI Taxonomy" id="1527444"/>
    <lineage>
        <taxon>Bacteria</taxon>
        <taxon>Bacillati</taxon>
        <taxon>Cyanobacteriota</taxon>
        <taxon>Cyanophyceae</taxon>
        <taxon>Oscillatoriophycideae</taxon>
        <taxon>Chroococcales</taxon>
        <taxon>Aphanothecaceae</taxon>
        <taxon>Candidatus Atelocyanobacterium</taxon>
        <taxon>Candidatus Atelocyanobacterium thalassae</taxon>
    </lineage>
</organism>
<keyword evidence="6 8" id="KW-0520">NAD</keyword>
<dbReference type="HAMAP" id="MF_01353">
    <property type="entry name" value="NDH1_NDH1N"/>
    <property type="match status" value="1"/>
</dbReference>
<keyword evidence="2 8" id="KW-0874">Quinone</keyword>
<keyword evidence="7 8" id="KW-0472">Membrane</keyword>
<keyword evidence="9" id="KW-0560">Oxidoreductase</keyword>
<dbReference type="PANTHER" id="PTHR35515:SF1">
    <property type="entry name" value="NAD(P)H-QUINONE OXIDOREDUCTASE SUBUNIT N, CHLOROPLASTIC"/>
    <property type="match status" value="1"/>
</dbReference>
<evidence type="ECO:0000256" key="5">
    <source>
        <dbReference type="ARBA" id="ARBA00022967"/>
    </source>
</evidence>
<dbReference type="GO" id="GO:0016655">
    <property type="term" value="F:oxidoreductase activity, acting on NAD(P)H, quinone or similar compound as acceptor"/>
    <property type="evidence" value="ECO:0007669"/>
    <property type="project" value="UniProtKB-UniRule"/>
</dbReference>
<keyword evidence="4 8" id="KW-0618">Plastoquinone</keyword>
<dbReference type="EMBL" id="JPSP01000001">
    <property type="protein sequence ID" value="KFF41962.1"/>
    <property type="molecule type" value="Genomic_DNA"/>
</dbReference>
<dbReference type="InterPro" id="IPR020874">
    <property type="entry name" value="NAD(P)H-quinone_OxRdtase_su_N"/>
</dbReference>
<protein>
    <recommendedName>
        <fullName evidence="8">NAD(P)H-quinone oxidoreductase subunit N</fullName>
        <ecNumber evidence="8">7.1.1.-</ecNumber>
    </recommendedName>
    <alternativeName>
        <fullName evidence="8">NAD(P)H dehydrogenase I subunit N</fullName>
        <shortName evidence="8">NDH-1 subunit N</shortName>
        <shortName evidence="8">NDH-N</shortName>
    </alternativeName>
</protein>
<comment type="similarity">
    <text evidence="8">Belongs to the complex I NdhN subunit family.</text>
</comment>
<comment type="subunit">
    <text evidence="8">NDH-1 can be composed of about 15 different subunits; different subcomplexes with different compositions have been identified which probably have different functions.</text>
</comment>
<keyword evidence="3 8" id="KW-0521">NADP</keyword>
<evidence type="ECO:0000256" key="8">
    <source>
        <dbReference type="HAMAP-Rule" id="MF_01353"/>
    </source>
</evidence>
<evidence type="ECO:0000313" key="10">
    <source>
        <dbReference type="Proteomes" id="UP000028922"/>
    </source>
</evidence>
<dbReference type="GO" id="GO:0031676">
    <property type="term" value="C:plasma membrane-derived thylakoid membrane"/>
    <property type="evidence" value="ECO:0007669"/>
    <property type="project" value="UniProtKB-SubCell"/>
</dbReference>